<comment type="subunit">
    <text evidence="3">May form heteromers.</text>
</comment>
<dbReference type="Pfam" id="PF00060">
    <property type="entry name" value="Lig_chan"/>
    <property type="match status" value="1"/>
</dbReference>
<keyword evidence="13" id="KW-0407">Ion channel</keyword>
<evidence type="ECO:0000256" key="10">
    <source>
        <dbReference type="ARBA" id="ARBA00023170"/>
    </source>
</evidence>
<evidence type="ECO:0000256" key="5">
    <source>
        <dbReference type="ARBA" id="ARBA00022692"/>
    </source>
</evidence>
<keyword evidence="10 19" id="KW-0675">Receptor</keyword>
<dbReference type="InterPro" id="IPR044730">
    <property type="entry name" value="RNase_H-like_dom_plant"/>
</dbReference>
<dbReference type="InterPro" id="IPR001320">
    <property type="entry name" value="Iontro_rcpt_C"/>
</dbReference>
<keyword evidence="6 17" id="KW-0732">Signal</keyword>
<accession>A0A8T2FM71</accession>
<comment type="function">
    <text evidence="14">Glutamate-gated receptor that probably acts as a non-selective cation channel. May be involved in light-signal transduction and calcium homeostasis via the regulation of calcium influx into cells.</text>
</comment>
<evidence type="ECO:0000256" key="7">
    <source>
        <dbReference type="ARBA" id="ARBA00022989"/>
    </source>
</evidence>
<feature type="transmembrane region" description="Helical" evidence="16">
    <location>
        <begin position="557"/>
        <end position="577"/>
    </location>
</feature>
<dbReference type="SMART" id="SM00079">
    <property type="entry name" value="PBPe"/>
    <property type="match status" value="1"/>
</dbReference>
<dbReference type="Pfam" id="PF13966">
    <property type="entry name" value="zf-RVT"/>
    <property type="match status" value="1"/>
</dbReference>
<reference evidence="19 20" key="1">
    <citation type="submission" date="2020-12" db="EMBL/GenBank/DDBJ databases">
        <title>Concerted genomic and epigenomic changes stabilize Arabidopsis allopolyploids.</title>
        <authorList>
            <person name="Chen Z."/>
        </authorList>
    </citation>
    <scope>NUCLEOTIDE SEQUENCE [LARGE SCALE GENOMIC DNA]</scope>
    <source>
        <strain evidence="19">Allo738</strain>
        <tissue evidence="19">Leaf</tissue>
    </source>
</reference>
<dbReference type="Pfam" id="PF10613">
    <property type="entry name" value="Lig_chan-Glu_bd"/>
    <property type="match status" value="1"/>
</dbReference>
<dbReference type="FunFam" id="3.40.50.2300:FF:000310">
    <property type="entry name" value="Glutamate receptor"/>
    <property type="match status" value="1"/>
</dbReference>
<comment type="similarity">
    <text evidence="2">Belongs to the glutamate-gated ion channel (TC 1.A.10.1) family.</text>
</comment>
<evidence type="ECO:0000256" key="17">
    <source>
        <dbReference type="SAM" id="SignalP"/>
    </source>
</evidence>
<evidence type="ECO:0000256" key="11">
    <source>
        <dbReference type="ARBA" id="ARBA00023180"/>
    </source>
</evidence>
<keyword evidence="8" id="KW-0406">Ion transport</keyword>
<dbReference type="GO" id="GO:0003676">
    <property type="term" value="F:nucleic acid binding"/>
    <property type="evidence" value="ECO:0007669"/>
    <property type="project" value="InterPro"/>
</dbReference>
<dbReference type="CDD" id="cd19990">
    <property type="entry name" value="PBP1_GABAb_receptor_plant"/>
    <property type="match status" value="1"/>
</dbReference>
<evidence type="ECO:0000256" key="3">
    <source>
        <dbReference type="ARBA" id="ARBA00011095"/>
    </source>
</evidence>
<evidence type="ECO:0000256" key="13">
    <source>
        <dbReference type="ARBA" id="ARBA00023303"/>
    </source>
</evidence>
<comment type="caution">
    <text evidence="19">The sequence shown here is derived from an EMBL/GenBank/DDBJ whole genome shotgun (WGS) entry which is preliminary data.</text>
</comment>
<dbReference type="CDD" id="cd13686">
    <property type="entry name" value="GluR_Plant"/>
    <property type="match status" value="1"/>
</dbReference>
<dbReference type="InterPro" id="IPR019594">
    <property type="entry name" value="Glu/Gly-bd"/>
</dbReference>
<feature type="transmembrane region" description="Helical" evidence="16">
    <location>
        <begin position="613"/>
        <end position="632"/>
    </location>
</feature>
<dbReference type="Proteomes" id="UP000694240">
    <property type="component" value="Chromosome 2"/>
</dbReference>
<dbReference type="InterPro" id="IPR002156">
    <property type="entry name" value="RNaseH_domain"/>
</dbReference>
<feature type="signal peptide" evidence="17">
    <location>
        <begin position="1"/>
        <end position="23"/>
    </location>
</feature>
<dbReference type="GO" id="GO:0004523">
    <property type="term" value="F:RNA-DNA hybrid ribonuclease activity"/>
    <property type="evidence" value="ECO:0007669"/>
    <property type="project" value="InterPro"/>
</dbReference>
<keyword evidence="7 16" id="KW-1133">Transmembrane helix</keyword>
<dbReference type="Pfam" id="PF01094">
    <property type="entry name" value="ANF_receptor"/>
    <property type="match status" value="2"/>
</dbReference>
<keyword evidence="20" id="KW-1185">Reference proteome</keyword>
<dbReference type="InterPro" id="IPR001828">
    <property type="entry name" value="ANF_lig-bd_rcpt"/>
</dbReference>
<evidence type="ECO:0000256" key="15">
    <source>
        <dbReference type="SAM" id="MobiDB-lite"/>
    </source>
</evidence>
<dbReference type="Pfam" id="PF13456">
    <property type="entry name" value="RVT_3"/>
    <property type="match status" value="1"/>
</dbReference>
<keyword evidence="4" id="KW-0813">Transport</keyword>
<dbReference type="InterPro" id="IPR044440">
    <property type="entry name" value="GABAb_receptor_plant_PBP1"/>
</dbReference>
<evidence type="ECO:0000256" key="16">
    <source>
        <dbReference type="SAM" id="Phobius"/>
    </source>
</evidence>
<comment type="subcellular location">
    <subcellularLocation>
        <location evidence="1">Membrane</location>
        <topology evidence="1">Multi-pass membrane protein</topology>
    </subcellularLocation>
</comment>
<feature type="domain" description="Ionotropic glutamate receptor C-terminal" evidence="18">
    <location>
        <begin position="429"/>
        <end position="779"/>
    </location>
</feature>
<organism evidence="19 20">
    <name type="scientific">Arabidopsis thaliana x Arabidopsis arenosa</name>
    <dbReference type="NCBI Taxonomy" id="1240361"/>
    <lineage>
        <taxon>Eukaryota</taxon>
        <taxon>Viridiplantae</taxon>
        <taxon>Streptophyta</taxon>
        <taxon>Embryophyta</taxon>
        <taxon>Tracheophyta</taxon>
        <taxon>Spermatophyta</taxon>
        <taxon>Magnoliopsida</taxon>
        <taxon>eudicotyledons</taxon>
        <taxon>Gunneridae</taxon>
        <taxon>Pentapetalae</taxon>
        <taxon>rosids</taxon>
        <taxon>malvids</taxon>
        <taxon>Brassicales</taxon>
        <taxon>Brassicaceae</taxon>
        <taxon>Camelineae</taxon>
        <taxon>Arabidopsis</taxon>
    </lineage>
</organism>
<keyword evidence="11" id="KW-0325">Glycoprotein</keyword>
<dbReference type="PANTHER" id="PTHR34836">
    <property type="entry name" value="OS06G0188250 PROTEIN"/>
    <property type="match status" value="1"/>
</dbReference>
<evidence type="ECO:0000256" key="14">
    <source>
        <dbReference type="ARBA" id="ARBA00049638"/>
    </source>
</evidence>
<feature type="transmembrane region" description="Helical" evidence="16">
    <location>
        <begin position="807"/>
        <end position="830"/>
    </location>
</feature>
<dbReference type="FunFam" id="3.40.50.2300:FF:000081">
    <property type="entry name" value="Glutamate receptor"/>
    <property type="match status" value="1"/>
</dbReference>
<evidence type="ECO:0000256" key="12">
    <source>
        <dbReference type="ARBA" id="ARBA00023286"/>
    </source>
</evidence>
<evidence type="ECO:0000259" key="18">
    <source>
        <dbReference type="SMART" id="SM00079"/>
    </source>
</evidence>
<dbReference type="PANTHER" id="PTHR34836:SF8">
    <property type="entry name" value="BNAC04G37200D PROTEIN"/>
    <property type="match status" value="1"/>
</dbReference>
<evidence type="ECO:0000256" key="9">
    <source>
        <dbReference type="ARBA" id="ARBA00023136"/>
    </source>
</evidence>
<dbReference type="InterPro" id="IPR015683">
    <property type="entry name" value="Ionotropic_Glu_rcpt"/>
</dbReference>
<dbReference type="EMBL" id="JAEFBK010000002">
    <property type="protein sequence ID" value="KAG7637328.1"/>
    <property type="molecule type" value="Genomic_DNA"/>
</dbReference>
<gene>
    <name evidence="19" type="ORF">ISN45_At02g018760</name>
</gene>
<proteinExistence type="inferred from homology"/>
<evidence type="ECO:0000256" key="8">
    <source>
        <dbReference type="ARBA" id="ARBA00023065"/>
    </source>
</evidence>
<dbReference type="FunFam" id="3.40.190.10:FF:000103">
    <property type="entry name" value="Glutamate receptor"/>
    <property type="match status" value="1"/>
</dbReference>
<dbReference type="GO" id="GO:0015276">
    <property type="term" value="F:ligand-gated monoatomic ion channel activity"/>
    <property type="evidence" value="ECO:0007669"/>
    <property type="project" value="InterPro"/>
</dbReference>
<sequence>MIDRNKRLLFFFYVLFLVELSKGQSSRITEVNVGVVTDVGTMHSDIEMFCINLALADFYSSRPQFQTRLVPDIADSRNDVVGAAAAALKLIKNKHVVAILGPWTSMQAHFMIDIGQKSRVPIVSYSATSPFLTSLRSPYFFRATYEDSFQVKAIKSIIKLFGWREVVLVYIDNSFGEGIMPHLTDALQEINVRISYRYVISLNAIDYEISLELSKMMTMPTRVFIVHMPSSLASRVFTKIKKIGLMKPGYVWILTSGVTDELSLVDEAGIEAMEGKFPGMDLNVYGLWAYDATIALAIAIEEAGTDNMTFSNVDFGKNVSELEALGFSQYGPRLRKTLTTVRFKGLAGDFRFVEGQLQPWVFEIVNVIGTRERSIGFWTEENGLVKKLDQEPQNTGALSTWQDHLKQIIWPGEANYVPKGWEIPTNGKRLRIGVPKRTGYTDLVEVTMDPTTNSQEVKGFCIAFFEAVIQKMPYDISYDFFPFETSDGKPAGNHNDLIYQVYLGNYDAVVGDTTILANRSSYVDFTFPFTKSGVGLIVPVEDQVARDSISFLKPLTWKLWMTSFFFFFLIGFTVWVIEHRINPDFRGPAKYQVSTIFWFAFSTMVFAPRERVFSFGARLLVITWYFIVLVLTQSYTASLASLLTSRQLDPTVTSMRSLLEKGENVGYPRTSFIFGKLKESGFTSSSLIPFDSAEDCDKLLRKGPKKGGISAAFMEVPYLRLFLGQYCKDYQMVEEPFSVDGFGFVFPIGSPLVADVSRAILKVAESSKAKDLDLKYFKNKDETCPDPVTTPDPNPSTSSRQLGVDSFWLLFVVAFIMCLFTLGKFTFLFFKKNQVADLWKEFHRPDGDSYINNVEKCSCSPTQQTSGNNIQETNQEDSGNNIQVTNQEDSGNNIQETNQADTENNIQETNQESAITFSTKTHETTKELVMQALGIQQVGGLGKYLGLPELFGRKKKDMFNFIIDRIRQRAKSWSSRFLSTAGKATMLKAVLAAMPTYTMSCFKLPGFLCKRIQSALTRFWWDSSLEKQKMSWIAWSKLAKTKRDGGIGFKDIPSFNDALLAKVSWRLLTKPSSMLAKVLLGKYCQSSSFLDCKVSNNASHGWRGICLGRDLLKTQLGRAIGTGKDSKIWQEPWISLSKPVTPMGPATQFSQELTVADLICPSSNSWIKEIIQLLLPEYEAEILEIRPSKRGAQDRYIWLLTKSGEYSAKTGYLVANLREERPLLNPPVVEFDWLREIWNIKTSPKIKFFLWKAMKQALPTGEILKFRGINPTTVCPHCGEDETDTHLFFHCSFASSIWDKSPFKTSFCSSQITSLRKGLETSKLLTNLPPTGLGDVPLLPWILWTIWISRNKRIFEKRQITDFEAVAQAVSQAREWCASQLVSPQSPQLRLPYQIEEIGLDTIRGFTDAAWKAETKEAGFGWHFSDFLCNTERHGRSSASNVRSPLMAEALAMLHAIHQARDLGYKKLSLASDSQQLIKALNLELQSKELYGILHDILSLSLTFDFIRFCFVPRDKNRRADEIAKEALFSAFNVPVVIPILISI</sequence>
<dbReference type="FunFam" id="1.10.287.70:FF:000037">
    <property type="entry name" value="Glutamate receptor"/>
    <property type="match status" value="1"/>
</dbReference>
<evidence type="ECO:0000256" key="6">
    <source>
        <dbReference type="ARBA" id="ARBA00022729"/>
    </source>
</evidence>
<evidence type="ECO:0000256" key="1">
    <source>
        <dbReference type="ARBA" id="ARBA00004141"/>
    </source>
</evidence>
<dbReference type="GO" id="GO:0016020">
    <property type="term" value="C:membrane"/>
    <property type="evidence" value="ECO:0007669"/>
    <property type="project" value="UniProtKB-SubCell"/>
</dbReference>
<evidence type="ECO:0000313" key="20">
    <source>
        <dbReference type="Proteomes" id="UP000694240"/>
    </source>
</evidence>
<evidence type="ECO:0000313" key="19">
    <source>
        <dbReference type="EMBL" id="KAG7637328.1"/>
    </source>
</evidence>
<evidence type="ECO:0000256" key="2">
    <source>
        <dbReference type="ARBA" id="ARBA00008685"/>
    </source>
</evidence>
<keyword evidence="12" id="KW-1071">Ligand-gated ion channel</keyword>
<feature type="region of interest" description="Disordered" evidence="15">
    <location>
        <begin position="861"/>
        <end position="896"/>
    </location>
</feature>
<feature type="transmembrane region" description="Helical" evidence="16">
    <location>
        <begin position="589"/>
        <end position="607"/>
    </location>
</feature>
<feature type="chain" id="PRO_5035748021" evidence="17">
    <location>
        <begin position="24"/>
        <end position="1544"/>
    </location>
</feature>
<dbReference type="CDD" id="cd06222">
    <property type="entry name" value="RNase_H_like"/>
    <property type="match status" value="1"/>
</dbReference>
<dbReference type="InterPro" id="IPR026960">
    <property type="entry name" value="RVT-Znf"/>
</dbReference>
<name>A0A8T2FM71_9BRAS</name>
<keyword evidence="9 16" id="KW-0472">Membrane</keyword>
<evidence type="ECO:0000256" key="4">
    <source>
        <dbReference type="ARBA" id="ARBA00022448"/>
    </source>
</evidence>
<protein>
    <submittedName>
        <fullName evidence="19">Ionotropic glutamate receptor</fullName>
    </submittedName>
</protein>
<keyword evidence="5 16" id="KW-0812">Transmembrane</keyword>